<sequence length="202" mass="21322">MQLAARRPVRILAIAAACAALAAPVIDARAQDNPASSPAPNAVGTAAVAEVTAHIVKIDADNNEVTIRGPRGETTIVDVDPDVGDVKKLKVGDEVHISYKGALLLTADKVDSKGVRSRVESQTTTPAQGGASTQTRHVEVVATVQKIDRKKRQVTLRGPERTVVLQVSEEVPLTRIKVGDSIRATYVSATAVQITRNGTPIK</sequence>
<feature type="compositionally biased region" description="Polar residues" evidence="1">
    <location>
        <begin position="120"/>
        <end position="135"/>
    </location>
</feature>
<keyword evidence="2" id="KW-0732">Signal</keyword>
<evidence type="ECO:0000313" key="3">
    <source>
        <dbReference type="EMBL" id="ALL67265.1"/>
    </source>
</evidence>
<dbReference type="GeneID" id="69971121"/>
<dbReference type="RefSeq" id="WP_036000774.1">
    <property type="nucleotide sequence ID" value="NZ_CP012747.1"/>
</dbReference>
<protein>
    <submittedName>
        <fullName evidence="3">Putative exported protein</fullName>
    </submittedName>
</protein>
<proteinExistence type="predicted"/>
<accession>A0A0P0RFL9</accession>
<dbReference type="AlphaFoldDB" id="A0A0P0RFL9"/>
<dbReference type="Proteomes" id="UP000019146">
    <property type="component" value="Chromosome 2"/>
</dbReference>
<feature type="chain" id="PRO_5006054275" evidence="2">
    <location>
        <begin position="23"/>
        <end position="202"/>
    </location>
</feature>
<feature type="region of interest" description="Disordered" evidence="1">
    <location>
        <begin position="114"/>
        <end position="135"/>
    </location>
</feature>
<reference evidence="3 4" key="1">
    <citation type="journal article" date="2014" name="Genome Announc.">
        <title>Draft Genome Sequence of the Haloacid-Degrading Burkholderia caribensis Strain MBA4.</title>
        <authorList>
            <person name="Pan Y."/>
            <person name="Kong K.F."/>
            <person name="Tsang J.S."/>
        </authorList>
    </citation>
    <scope>NUCLEOTIDE SEQUENCE [LARGE SCALE GENOMIC DNA]</scope>
    <source>
        <strain evidence="3 4">MBA4</strain>
    </source>
</reference>
<organism evidence="3 4">
    <name type="scientific">Paraburkholderia caribensis MBA4</name>
    <dbReference type="NCBI Taxonomy" id="1323664"/>
    <lineage>
        <taxon>Bacteria</taxon>
        <taxon>Pseudomonadati</taxon>
        <taxon>Pseudomonadota</taxon>
        <taxon>Betaproteobacteria</taxon>
        <taxon>Burkholderiales</taxon>
        <taxon>Burkholderiaceae</taxon>
        <taxon>Paraburkholderia</taxon>
    </lineage>
</organism>
<evidence type="ECO:0000256" key="2">
    <source>
        <dbReference type="SAM" id="SignalP"/>
    </source>
</evidence>
<gene>
    <name evidence="3" type="ORF">K788_0005192</name>
</gene>
<evidence type="ECO:0000256" key="1">
    <source>
        <dbReference type="SAM" id="MobiDB-lite"/>
    </source>
</evidence>
<evidence type="ECO:0000313" key="4">
    <source>
        <dbReference type="Proteomes" id="UP000019146"/>
    </source>
</evidence>
<name>A0A0P0RFL9_9BURK</name>
<feature type="signal peptide" evidence="2">
    <location>
        <begin position="1"/>
        <end position="22"/>
    </location>
</feature>
<dbReference type="EMBL" id="CP012747">
    <property type="protein sequence ID" value="ALL67265.1"/>
    <property type="molecule type" value="Genomic_DNA"/>
</dbReference>
<dbReference type="KEGG" id="bcai:K788_0005192"/>